<feature type="non-terminal residue" evidence="3">
    <location>
        <position position="409"/>
    </location>
</feature>
<accession>A0A1D2AH30</accession>
<name>A0A1D2AH30_AUXPR</name>
<dbReference type="EMBL" id="GDKF01000120">
    <property type="protein sequence ID" value="JAT78502.1"/>
    <property type="molecule type" value="Transcribed_RNA"/>
</dbReference>
<keyword evidence="1" id="KW-0175">Coiled coil</keyword>
<feature type="compositionally biased region" description="Basic and acidic residues" evidence="2">
    <location>
        <begin position="272"/>
        <end position="290"/>
    </location>
</feature>
<feature type="compositionally biased region" description="Acidic residues" evidence="2">
    <location>
        <begin position="352"/>
        <end position="366"/>
    </location>
</feature>
<feature type="compositionally biased region" description="Acidic residues" evidence="2">
    <location>
        <begin position="396"/>
        <end position="409"/>
    </location>
</feature>
<feature type="region of interest" description="Disordered" evidence="2">
    <location>
        <begin position="346"/>
        <end position="409"/>
    </location>
</feature>
<evidence type="ECO:0000256" key="1">
    <source>
        <dbReference type="SAM" id="Coils"/>
    </source>
</evidence>
<protein>
    <submittedName>
        <fullName evidence="3">Uncharacterized protein</fullName>
    </submittedName>
</protein>
<dbReference type="AlphaFoldDB" id="A0A1D2AH30"/>
<evidence type="ECO:0000256" key="2">
    <source>
        <dbReference type="SAM" id="MobiDB-lite"/>
    </source>
</evidence>
<evidence type="ECO:0000313" key="3">
    <source>
        <dbReference type="EMBL" id="JAT78502.1"/>
    </source>
</evidence>
<reference evidence="3" key="1">
    <citation type="submission" date="2015-08" db="EMBL/GenBank/DDBJ databases">
        <authorList>
            <person name="Babu N.S."/>
            <person name="Beckwith C.J."/>
            <person name="Beseler K.G."/>
            <person name="Brison A."/>
            <person name="Carone J.V."/>
            <person name="Caskin T.P."/>
            <person name="Diamond M."/>
            <person name="Durham M.E."/>
            <person name="Foxe J.M."/>
            <person name="Go M."/>
            <person name="Henderson B.A."/>
            <person name="Jones I.B."/>
            <person name="McGettigan J.A."/>
            <person name="Micheletti S.J."/>
            <person name="Nasrallah M.E."/>
            <person name="Ortiz D."/>
            <person name="Piller C.R."/>
            <person name="Privatt S.R."/>
            <person name="Schneider S.L."/>
            <person name="Sharp S."/>
            <person name="Smith T.C."/>
            <person name="Stanton J.D."/>
            <person name="Ullery H.E."/>
            <person name="Wilson R.J."/>
            <person name="Serrano M.G."/>
            <person name="Buck G."/>
            <person name="Lee V."/>
            <person name="Wang Y."/>
            <person name="Carvalho R."/>
            <person name="Voegtly L."/>
            <person name="Shi R."/>
            <person name="Duckworth R."/>
            <person name="Johnson A."/>
            <person name="Loviza R."/>
            <person name="Walstead R."/>
            <person name="Shah Z."/>
            <person name="Kiflezghi M."/>
            <person name="Wade K."/>
            <person name="Ball S.L."/>
            <person name="Bradley K.W."/>
            <person name="Asai D.J."/>
            <person name="Bowman C.A."/>
            <person name="Russell D.A."/>
            <person name="Pope W.H."/>
            <person name="Jacobs-Sera D."/>
            <person name="Hendrix R.W."/>
            <person name="Hatfull G.F."/>
        </authorList>
    </citation>
    <scope>NUCLEOTIDE SEQUENCE</scope>
</reference>
<feature type="coiled-coil region" evidence="1">
    <location>
        <begin position="222"/>
        <end position="249"/>
    </location>
</feature>
<feature type="compositionally biased region" description="Acidic residues" evidence="2">
    <location>
        <begin position="374"/>
        <end position="389"/>
    </location>
</feature>
<feature type="region of interest" description="Disordered" evidence="2">
    <location>
        <begin position="58"/>
        <end position="151"/>
    </location>
</feature>
<proteinExistence type="predicted"/>
<sequence>MRVLSGLGTSTSSRCLVIAPQRSLHCRHHILPRLVHGAKARDDRDSFDEFFSSEDIREVSQYMPDPDQQLFGDESLVDTSGFSNPGPLAGGPDQTSGGLSQLFGGTLQSSWDDSLLPQDPNTGPVPGPFPTSPGGWDRGVQGEDSTLFDDPDPEDVAMEDYLMEKAWDETLTLHHDNLNRCVNKFAITHRMAEVLEEIEAEDALMNRDHDPKHYLPAWMRAVKVINDNLDQINKETREAEAEISRNANDAFQDMVNEHLEEIYAVQSEMDDDQSHSQDSYEDRDQVRGLDGRPSASQRRKELQRFKGIGLDFLTEILPGAELALPEVAEQHLEALADAEEVRLHAAAAAAEAEAESEAESEDDEEAGGAFALLGEEDEEDEEDEEEEGVDIAADLDVVDEDEEEEEEEE</sequence>
<feature type="region of interest" description="Disordered" evidence="2">
    <location>
        <begin position="268"/>
        <end position="300"/>
    </location>
</feature>
<organism evidence="3">
    <name type="scientific">Auxenochlorella protothecoides</name>
    <name type="common">Green microalga</name>
    <name type="synonym">Chlorella protothecoides</name>
    <dbReference type="NCBI Taxonomy" id="3075"/>
    <lineage>
        <taxon>Eukaryota</taxon>
        <taxon>Viridiplantae</taxon>
        <taxon>Chlorophyta</taxon>
        <taxon>core chlorophytes</taxon>
        <taxon>Trebouxiophyceae</taxon>
        <taxon>Chlorellales</taxon>
        <taxon>Chlorellaceae</taxon>
        <taxon>Auxenochlorella</taxon>
    </lineage>
</organism>
<gene>
    <name evidence="3" type="ORF">g.38749</name>
</gene>